<proteinExistence type="predicted"/>
<dbReference type="InterPro" id="IPR002048">
    <property type="entry name" value="EF_hand_dom"/>
</dbReference>
<dbReference type="PROSITE" id="PS00018">
    <property type="entry name" value="EF_HAND_1"/>
    <property type="match status" value="2"/>
</dbReference>
<evidence type="ECO:0000256" key="1">
    <source>
        <dbReference type="ARBA" id="ARBA00022737"/>
    </source>
</evidence>
<dbReference type="Proteomes" id="UP001085076">
    <property type="component" value="Miscellaneous, Linkage group lg02"/>
</dbReference>
<dbReference type="InterPro" id="IPR011992">
    <property type="entry name" value="EF-hand-dom_pair"/>
</dbReference>
<dbReference type="PROSITE" id="PS50222">
    <property type="entry name" value="EF_HAND_2"/>
    <property type="match status" value="2"/>
</dbReference>
<accession>A0A9D5CY51</accession>
<dbReference type="Gene3D" id="1.10.238.10">
    <property type="entry name" value="EF-hand"/>
    <property type="match status" value="1"/>
</dbReference>
<name>A0A9D5CY51_9LILI</name>
<dbReference type="EMBL" id="JAGGNH010000002">
    <property type="protein sequence ID" value="KAJ0981508.1"/>
    <property type="molecule type" value="Genomic_DNA"/>
</dbReference>
<dbReference type="PANTHER" id="PTHR23050">
    <property type="entry name" value="CALCIUM BINDING PROTEIN"/>
    <property type="match status" value="1"/>
</dbReference>
<protein>
    <recommendedName>
        <fullName evidence="3">EF-hand domain-containing protein</fullName>
    </recommendedName>
</protein>
<evidence type="ECO:0000256" key="2">
    <source>
        <dbReference type="ARBA" id="ARBA00022837"/>
    </source>
</evidence>
<reference evidence="4" key="2">
    <citation type="journal article" date="2022" name="Hortic Res">
        <title>The genome of Dioscorea zingiberensis sheds light on the biosynthesis, origin and evolution of the medicinally important diosgenin saponins.</title>
        <authorList>
            <person name="Li Y."/>
            <person name="Tan C."/>
            <person name="Li Z."/>
            <person name="Guo J."/>
            <person name="Li S."/>
            <person name="Chen X."/>
            <person name="Wang C."/>
            <person name="Dai X."/>
            <person name="Yang H."/>
            <person name="Song W."/>
            <person name="Hou L."/>
            <person name="Xu J."/>
            <person name="Tong Z."/>
            <person name="Xu A."/>
            <person name="Yuan X."/>
            <person name="Wang W."/>
            <person name="Yang Q."/>
            <person name="Chen L."/>
            <person name="Sun Z."/>
            <person name="Wang K."/>
            <person name="Pan B."/>
            <person name="Chen J."/>
            <person name="Bao Y."/>
            <person name="Liu F."/>
            <person name="Qi X."/>
            <person name="Gang D.R."/>
            <person name="Wen J."/>
            <person name="Li J."/>
        </authorList>
    </citation>
    <scope>NUCLEOTIDE SEQUENCE</scope>
    <source>
        <strain evidence="4">Dzin_1.0</strain>
    </source>
</reference>
<keyword evidence="5" id="KW-1185">Reference proteome</keyword>
<dbReference type="InterPro" id="IPR050145">
    <property type="entry name" value="Centrin_CML-like"/>
</dbReference>
<dbReference type="GO" id="GO:0005509">
    <property type="term" value="F:calcium ion binding"/>
    <property type="evidence" value="ECO:0007669"/>
    <property type="project" value="InterPro"/>
</dbReference>
<feature type="domain" description="EF-hand" evidence="3">
    <location>
        <begin position="59"/>
        <end position="85"/>
    </location>
</feature>
<organism evidence="4 5">
    <name type="scientific">Dioscorea zingiberensis</name>
    <dbReference type="NCBI Taxonomy" id="325984"/>
    <lineage>
        <taxon>Eukaryota</taxon>
        <taxon>Viridiplantae</taxon>
        <taxon>Streptophyta</taxon>
        <taxon>Embryophyta</taxon>
        <taxon>Tracheophyta</taxon>
        <taxon>Spermatophyta</taxon>
        <taxon>Magnoliopsida</taxon>
        <taxon>Liliopsida</taxon>
        <taxon>Dioscoreales</taxon>
        <taxon>Dioscoreaceae</taxon>
        <taxon>Dioscorea</taxon>
    </lineage>
</organism>
<feature type="domain" description="EF-hand" evidence="3">
    <location>
        <begin position="14"/>
        <end position="49"/>
    </location>
</feature>
<dbReference type="AlphaFoldDB" id="A0A9D5CY51"/>
<comment type="caution">
    <text evidence="4">The sequence shown here is derived from an EMBL/GenBank/DDBJ whole genome shotgun (WGS) entry which is preliminary data.</text>
</comment>
<keyword evidence="2" id="KW-0106">Calcium</keyword>
<dbReference type="OrthoDB" id="26525at2759"/>
<gene>
    <name evidence="4" type="ORF">J5N97_009763</name>
</gene>
<dbReference type="SUPFAM" id="SSF47473">
    <property type="entry name" value="EF-hand"/>
    <property type="match status" value="1"/>
</dbReference>
<dbReference type="InterPro" id="IPR018247">
    <property type="entry name" value="EF_Hand_1_Ca_BS"/>
</dbReference>
<dbReference type="SMART" id="SM00054">
    <property type="entry name" value="EFh"/>
    <property type="match status" value="2"/>
</dbReference>
<keyword evidence="1" id="KW-0677">Repeat</keyword>
<dbReference type="Pfam" id="PF13202">
    <property type="entry name" value="EF-hand_5"/>
    <property type="match status" value="1"/>
</dbReference>
<evidence type="ECO:0000259" key="3">
    <source>
        <dbReference type="PROSITE" id="PS50222"/>
    </source>
</evidence>
<sequence>MAIKGTPRSLQQDMSLEEFKEWIFKFDTDGDGRISKAELKRAIRSVRGRFSSWKTRRGIRLADSDGDGYIDENEVENLIEFAKKNLGLKMAFPKIVKRTNLVEEIKGCMNIGKS</sequence>
<reference evidence="4" key="1">
    <citation type="submission" date="2021-03" db="EMBL/GenBank/DDBJ databases">
        <authorList>
            <person name="Li Z."/>
            <person name="Yang C."/>
        </authorList>
    </citation>
    <scope>NUCLEOTIDE SEQUENCE</scope>
    <source>
        <strain evidence="4">Dzin_1.0</strain>
        <tissue evidence="4">Leaf</tissue>
    </source>
</reference>
<dbReference type="Pfam" id="PF00036">
    <property type="entry name" value="EF-hand_1"/>
    <property type="match status" value="1"/>
</dbReference>
<evidence type="ECO:0000313" key="5">
    <source>
        <dbReference type="Proteomes" id="UP001085076"/>
    </source>
</evidence>
<evidence type="ECO:0000313" key="4">
    <source>
        <dbReference type="EMBL" id="KAJ0981508.1"/>
    </source>
</evidence>
<dbReference type="CDD" id="cd00051">
    <property type="entry name" value="EFh"/>
    <property type="match status" value="1"/>
</dbReference>